<evidence type="ECO:0000313" key="2">
    <source>
        <dbReference type="EMBL" id="GIE73974.1"/>
    </source>
</evidence>
<feature type="compositionally biased region" description="Basic residues" evidence="1">
    <location>
        <begin position="66"/>
        <end position="76"/>
    </location>
</feature>
<comment type="caution">
    <text evidence="2">The sequence shown here is derived from an EMBL/GenBank/DDBJ whole genome shotgun (WGS) entry which is preliminary data.</text>
</comment>
<dbReference type="RefSeq" id="WP_203831509.1">
    <property type="nucleotide sequence ID" value="NZ_BAAATY010000085.1"/>
</dbReference>
<gene>
    <name evidence="2" type="ORF">Apa02nite_100820</name>
</gene>
<sequence length="76" mass="8334">MTTVLLVHGAFADGSARNNVFGTAIGTADTYQRGESELFLAELLAADREHFTLGAHPERGDPVRVQPRRPHRARHA</sequence>
<feature type="region of interest" description="Disordered" evidence="1">
    <location>
        <begin position="54"/>
        <end position="76"/>
    </location>
</feature>
<dbReference type="EMBL" id="BOMS01000201">
    <property type="protein sequence ID" value="GIE73974.1"/>
    <property type="molecule type" value="Genomic_DNA"/>
</dbReference>
<proteinExistence type="predicted"/>
<dbReference type="Proteomes" id="UP000624709">
    <property type="component" value="Unassembled WGS sequence"/>
</dbReference>
<name>A0ABQ4BTF9_9ACTN</name>
<organism evidence="2 3">
    <name type="scientific">Actinoplanes palleronii</name>
    <dbReference type="NCBI Taxonomy" id="113570"/>
    <lineage>
        <taxon>Bacteria</taxon>
        <taxon>Bacillati</taxon>
        <taxon>Actinomycetota</taxon>
        <taxon>Actinomycetes</taxon>
        <taxon>Micromonosporales</taxon>
        <taxon>Micromonosporaceae</taxon>
        <taxon>Actinoplanes</taxon>
    </lineage>
</organism>
<reference evidence="2 3" key="1">
    <citation type="submission" date="2021-01" db="EMBL/GenBank/DDBJ databases">
        <title>Whole genome shotgun sequence of Actinoplanes palleronii NBRC 14916.</title>
        <authorList>
            <person name="Komaki H."/>
            <person name="Tamura T."/>
        </authorList>
    </citation>
    <scope>NUCLEOTIDE SEQUENCE [LARGE SCALE GENOMIC DNA]</scope>
    <source>
        <strain evidence="2 3">NBRC 14916</strain>
    </source>
</reference>
<keyword evidence="3" id="KW-1185">Reference proteome</keyword>
<accession>A0ABQ4BTF9</accession>
<evidence type="ECO:0000256" key="1">
    <source>
        <dbReference type="SAM" id="MobiDB-lite"/>
    </source>
</evidence>
<protein>
    <submittedName>
        <fullName evidence="2">Uncharacterized protein</fullName>
    </submittedName>
</protein>
<evidence type="ECO:0000313" key="3">
    <source>
        <dbReference type="Proteomes" id="UP000624709"/>
    </source>
</evidence>